<dbReference type="KEGG" id="reo:HUE58_03340"/>
<keyword evidence="2" id="KW-1185">Reference proteome</keyword>
<dbReference type="RefSeq" id="WP_174605624.1">
    <property type="nucleotide sequence ID" value="NZ_CP054490.1"/>
</dbReference>
<evidence type="ECO:0000313" key="1">
    <source>
        <dbReference type="EMBL" id="QKQ24186.1"/>
    </source>
</evidence>
<reference evidence="1 2" key="1">
    <citation type="submission" date="2020-05" db="EMBL/GenBank/DDBJ databases">
        <title>Horizontal transmission and recombination maintain forever young bacterial symbiont genomes.</title>
        <authorList>
            <person name="Russell S.L."/>
            <person name="Pepper-Tunick E."/>
            <person name="Svedberg J."/>
            <person name="Byrne A."/>
            <person name="Ruelas Castillo J."/>
            <person name="Vollmers C."/>
            <person name="Beinart R.A."/>
            <person name="Corbett-Detig R."/>
        </authorList>
    </citation>
    <scope>NUCLEOTIDE SEQUENCE [LARGE SCALE GENOMIC DNA]</scope>
    <source>
        <strain evidence="1">JDF_Ridge</strain>
    </source>
</reference>
<evidence type="ECO:0000313" key="2">
    <source>
        <dbReference type="Proteomes" id="UP000509429"/>
    </source>
</evidence>
<sequence>MQKWLSNLSNIVKTKGTPFILVCAHSNRTKIIGRFLDTKIDYQHILELSGGINNG</sequence>
<proteinExistence type="predicted"/>
<protein>
    <submittedName>
        <fullName evidence="1">Uncharacterized protein</fullName>
    </submittedName>
</protein>
<gene>
    <name evidence="1" type="ORF">HUE58_03340</name>
</gene>
<dbReference type="AlphaFoldDB" id="A0A6N0HPE5"/>
<dbReference type="EMBL" id="CP054490">
    <property type="protein sequence ID" value="QKQ24186.1"/>
    <property type="molecule type" value="Genomic_DNA"/>
</dbReference>
<name>A0A6N0HPE5_9GAMM</name>
<organism evidence="1 2">
    <name type="scientific">Candidatus Ruthia endofausta</name>
    <dbReference type="NCBI Taxonomy" id="2738852"/>
    <lineage>
        <taxon>Bacteria</taxon>
        <taxon>Pseudomonadati</taxon>
        <taxon>Pseudomonadota</taxon>
        <taxon>Gammaproteobacteria</taxon>
        <taxon>Candidatus Pseudothioglobaceae</taxon>
        <taxon>Candidatus Ruthturnera</taxon>
    </lineage>
</organism>
<accession>A0A6N0HPE5</accession>
<dbReference type="Proteomes" id="UP000509429">
    <property type="component" value="Chromosome"/>
</dbReference>